<feature type="compositionally biased region" description="Low complexity" evidence="7">
    <location>
        <begin position="214"/>
        <end position="227"/>
    </location>
</feature>
<dbReference type="FunCoup" id="F0Z9T0">
    <property type="interactions" value="3"/>
</dbReference>
<dbReference type="Pfam" id="PF00443">
    <property type="entry name" value="UCH"/>
    <property type="match status" value="1"/>
</dbReference>
<dbReference type="InterPro" id="IPR001394">
    <property type="entry name" value="Peptidase_C19_UCH"/>
</dbReference>
<comment type="catalytic activity">
    <reaction evidence="1">
        <text>Thiol-dependent hydrolysis of ester, thioester, amide, peptide and isopeptide bonds formed by the C-terminal Gly of ubiquitin (a 76-residue protein attached to proteins as an intracellular targeting signal).</text>
        <dbReference type="EC" id="3.4.19.12"/>
    </reaction>
</comment>
<sequence>MRNIEDIPSKSQLIAHRPRGLINTSNTCFMNVILQSLTGCQLFLKVIKNIQDLDNLHIYPTLNSFNQFYAEYFSTASTSTTSPTSPLKTNGNSVTSPPLSSSPSSSTSSTASLQQSQILNQLPINPKYFNDIVKSFNSKVSPPSPQIISPPLLNTMAQVSKKKLKLHFLNSSLPLATICQQDAQEFLVFLLDLINEEFLTLLKDIDIKDEEKSLLSPSSSSSSSSSKDSSELNSDDWEVVGKNGKTAVFTNSQQELPKTPISQIFSGVLRSSFNRTGQKESITVEPFYCLHLDIRPEEINSLEDALKFFMKPEIIEDYTCPNKKTEITASKSWSFESLPRILIIHLKRFAFESDASRKLDKKISFPTQLPITTANSVHKKYSLLSVVSHHGRGLSQGHYTCDIFEQQKNIWIRYDDAQIINDIKEKDVLEREAYLLLYQINN</sequence>
<evidence type="ECO:0000259" key="8">
    <source>
        <dbReference type="PROSITE" id="PS50235"/>
    </source>
</evidence>
<dbReference type="GeneID" id="10510074"/>
<dbReference type="InParanoid" id="F0Z9T0"/>
<dbReference type="GO" id="GO:0004843">
    <property type="term" value="F:cysteine-type deubiquitinase activity"/>
    <property type="evidence" value="ECO:0007669"/>
    <property type="project" value="UniProtKB-EC"/>
</dbReference>
<dbReference type="InterPro" id="IPR050164">
    <property type="entry name" value="Peptidase_C19"/>
</dbReference>
<feature type="region of interest" description="Disordered" evidence="7">
    <location>
        <begin position="213"/>
        <end position="236"/>
    </location>
</feature>
<reference evidence="10" key="1">
    <citation type="journal article" date="2011" name="Genome Biol.">
        <title>Comparative genomics of the social amoebae Dictyostelium discoideum and Dictyostelium purpureum.</title>
        <authorList>
            <consortium name="US DOE Joint Genome Institute (JGI-PGF)"/>
            <person name="Sucgang R."/>
            <person name="Kuo A."/>
            <person name="Tian X."/>
            <person name="Salerno W."/>
            <person name="Parikh A."/>
            <person name="Feasley C.L."/>
            <person name="Dalin E."/>
            <person name="Tu H."/>
            <person name="Huang E."/>
            <person name="Barry K."/>
            <person name="Lindquist E."/>
            <person name="Shapiro H."/>
            <person name="Bruce D."/>
            <person name="Schmutz J."/>
            <person name="Salamov A."/>
            <person name="Fey P."/>
            <person name="Gaudet P."/>
            <person name="Anjard C."/>
            <person name="Babu M.M."/>
            <person name="Basu S."/>
            <person name="Bushmanova Y."/>
            <person name="van der Wel H."/>
            <person name="Katoh-Kurasawa M."/>
            <person name="Dinh C."/>
            <person name="Coutinho P.M."/>
            <person name="Saito T."/>
            <person name="Elias M."/>
            <person name="Schaap P."/>
            <person name="Kay R.R."/>
            <person name="Henrissat B."/>
            <person name="Eichinger L."/>
            <person name="Rivero F."/>
            <person name="Putnam N.H."/>
            <person name="West C.M."/>
            <person name="Loomis W.F."/>
            <person name="Chisholm R.L."/>
            <person name="Shaulsky G."/>
            <person name="Strassmann J.E."/>
            <person name="Queller D.C."/>
            <person name="Kuspa A."/>
            <person name="Grigoriev I.V."/>
        </authorList>
    </citation>
    <scope>NUCLEOTIDE SEQUENCE [LARGE SCALE GENOMIC DNA]</scope>
    <source>
        <strain evidence="10">QSDP1</strain>
    </source>
</reference>
<evidence type="ECO:0000256" key="3">
    <source>
        <dbReference type="ARBA" id="ARBA00022670"/>
    </source>
</evidence>
<accession>F0Z9T0</accession>
<dbReference type="EC" id="3.4.19.12" evidence="2"/>
<name>F0Z9T0_DICPU</name>
<dbReference type="PROSITE" id="PS00973">
    <property type="entry name" value="USP_2"/>
    <property type="match status" value="1"/>
</dbReference>
<dbReference type="PROSITE" id="PS50235">
    <property type="entry name" value="USP_3"/>
    <property type="match status" value="1"/>
</dbReference>
<dbReference type="InterPro" id="IPR018200">
    <property type="entry name" value="USP_CS"/>
</dbReference>
<dbReference type="STRING" id="5786.F0Z9T0"/>
<keyword evidence="3" id="KW-0645">Protease</keyword>
<dbReference type="KEGG" id="dpp:DICPUDRAFT_52731"/>
<keyword evidence="6" id="KW-0788">Thiol protease</keyword>
<evidence type="ECO:0000256" key="4">
    <source>
        <dbReference type="ARBA" id="ARBA00022786"/>
    </source>
</evidence>
<evidence type="ECO:0000256" key="5">
    <source>
        <dbReference type="ARBA" id="ARBA00022801"/>
    </source>
</evidence>
<dbReference type="MEROPS" id="C19.A68"/>
<gene>
    <name evidence="9" type="ORF">DICPUDRAFT_52731</name>
</gene>
<dbReference type="EMBL" id="GL870960">
    <property type="protein sequence ID" value="EGC39265.1"/>
    <property type="molecule type" value="Genomic_DNA"/>
</dbReference>
<dbReference type="PANTHER" id="PTHR24006">
    <property type="entry name" value="UBIQUITIN CARBOXYL-TERMINAL HYDROLASE"/>
    <property type="match status" value="1"/>
</dbReference>
<dbReference type="OrthoDB" id="17377at2759"/>
<dbReference type="GO" id="GO:0006508">
    <property type="term" value="P:proteolysis"/>
    <property type="evidence" value="ECO:0007669"/>
    <property type="project" value="UniProtKB-KW"/>
</dbReference>
<dbReference type="InterPro" id="IPR028889">
    <property type="entry name" value="USP"/>
</dbReference>
<dbReference type="AlphaFoldDB" id="F0Z9T0"/>
<dbReference type="RefSeq" id="XP_003284169.1">
    <property type="nucleotide sequence ID" value="XM_003284121.1"/>
</dbReference>
<dbReference type="Proteomes" id="UP000001064">
    <property type="component" value="Unassembled WGS sequence"/>
</dbReference>
<dbReference type="InterPro" id="IPR038765">
    <property type="entry name" value="Papain-like_cys_pep_sf"/>
</dbReference>
<evidence type="ECO:0000256" key="7">
    <source>
        <dbReference type="SAM" id="MobiDB-lite"/>
    </source>
</evidence>
<evidence type="ECO:0000256" key="1">
    <source>
        <dbReference type="ARBA" id="ARBA00000707"/>
    </source>
</evidence>
<feature type="domain" description="USP" evidence="8">
    <location>
        <begin position="19"/>
        <end position="441"/>
    </location>
</feature>
<dbReference type="CDD" id="cd02257">
    <property type="entry name" value="Peptidase_C19"/>
    <property type="match status" value="1"/>
</dbReference>
<evidence type="ECO:0000256" key="2">
    <source>
        <dbReference type="ARBA" id="ARBA00012759"/>
    </source>
</evidence>
<organism evidence="9 10">
    <name type="scientific">Dictyostelium purpureum</name>
    <name type="common">Slime mold</name>
    <dbReference type="NCBI Taxonomy" id="5786"/>
    <lineage>
        <taxon>Eukaryota</taxon>
        <taxon>Amoebozoa</taxon>
        <taxon>Evosea</taxon>
        <taxon>Eumycetozoa</taxon>
        <taxon>Dictyostelia</taxon>
        <taxon>Dictyosteliales</taxon>
        <taxon>Dictyosteliaceae</taxon>
        <taxon>Dictyostelium</taxon>
    </lineage>
</organism>
<feature type="compositionally biased region" description="Low complexity" evidence="7">
    <location>
        <begin position="93"/>
        <end position="110"/>
    </location>
</feature>
<feature type="region of interest" description="Disordered" evidence="7">
    <location>
        <begin position="79"/>
        <end position="110"/>
    </location>
</feature>
<protein>
    <recommendedName>
        <fullName evidence="2">ubiquitinyl hydrolase 1</fullName>
        <ecNumber evidence="2">3.4.19.12</ecNumber>
    </recommendedName>
</protein>
<dbReference type="eggNOG" id="KOG1871">
    <property type="taxonomic scope" value="Eukaryota"/>
</dbReference>
<evidence type="ECO:0000256" key="6">
    <source>
        <dbReference type="ARBA" id="ARBA00022807"/>
    </source>
</evidence>
<dbReference type="VEuPathDB" id="AmoebaDB:DICPUDRAFT_52731"/>
<keyword evidence="4" id="KW-0833">Ubl conjugation pathway</keyword>
<dbReference type="PANTHER" id="PTHR24006:SF687">
    <property type="entry name" value="UBIQUITIN CARBOXYL-TERMINAL HYDROLASE 10"/>
    <property type="match status" value="1"/>
</dbReference>
<evidence type="ECO:0000313" key="10">
    <source>
        <dbReference type="Proteomes" id="UP000001064"/>
    </source>
</evidence>
<proteinExistence type="predicted"/>
<dbReference type="GO" id="GO:0016579">
    <property type="term" value="P:protein deubiquitination"/>
    <property type="evidence" value="ECO:0007669"/>
    <property type="project" value="EnsemblProtists"/>
</dbReference>
<dbReference type="Gene3D" id="3.90.70.10">
    <property type="entry name" value="Cysteine proteinases"/>
    <property type="match status" value="1"/>
</dbReference>
<keyword evidence="5" id="KW-0378">Hydrolase</keyword>
<dbReference type="SUPFAM" id="SSF54001">
    <property type="entry name" value="Cysteine proteinases"/>
    <property type="match status" value="1"/>
</dbReference>
<dbReference type="OMA" id="INTSNTC"/>
<keyword evidence="10" id="KW-1185">Reference proteome</keyword>
<evidence type="ECO:0000313" key="9">
    <source>
        <dbReference type="EMBL" id="EGC39265.1"/>
    </source>
</evidence>